<accession>A0A0G1SJA6</accession>
<evidence type="ECO:0000313" key="1">
    <source>
        <dbReference type="EMBL" id="KKU33410.1"/>
    </source>
</evidence>
<dbReference type="EMBL" id="LCMI01000004">
    <property type="protein sequence ID" value="KKU33410.1"/>
    <property type="molecule type" value="Genomic_DNA"/>
</dbReference>
<protein>
    <submittedName>
        <fullName evidence="1">Uncharacterized protein</fullName>
    </submittedName>
</protein>
<organism evidence="1 2">
    <name type="scientific">Candidatus Collierbacteria bacterium GW2011_GWA2_46_26</name>
    <dbReference type="NCBI Taxonomy" id="1618381"/>
    <lineage>
        <taxon>Bacteria</taxon>
        <taxon>Candidatus Collieribacteriota</taxon>
    </lineage>
</organism>
<reference evidence="1 2" key="1">
    <citation type="journal article" date="2015" name="Nature">
        <title>rRNA introns, odd ribosomes, and small enigmatic genomes across a large radiation of phyla.</title>
        <authorList>
            <person name="Brown C.T."/>
            <person name="Hug L.A."/>
            <person name="Thomas B.C."/>
            <person name="Sharon I."/>
            <person name="Castelle C.J."/>
            <person name="Singh A."/>
            <person name="Wilkins M.J."/>
            <person name="Williams K.H."/>
            <person name="Banfield J.F."/>
        </authorList>
    </citation>
    <scope>NUCLEOTIDE SEQUENCE [LARGE SCALE GENOMIC DNA]</scope>
</reference>
<comment type="caution">
    <text evidence="1">The sequence shown here is derived from an EMBL/GenBank/DDBJ whole genome shotgun (WGS) entry which is preliminary data.</text>
</comment>
<sequence length="127" mass="14071">MFHLTRSIMLSDNLTMSLMLTNVHIWNSLGMDPLNACITVRDVLTVIGEELWTELPADAHGQVLILHLRDLYIERAGVVVVGASDYQLPVRIDPAWEKFPEGSVCIGFGQGNLESFRIPPPGVLGME</sequence>
<evidence type="ECO:0000313" key="2">
    <source>
        <dbReference type="Proteomes" id="UP000034794"/>
    </source>
</evidence>
<dbReference type="AlphaFoldDB" id="A0A0G1SJA6"/>
<proteinExistence type="predicted"/>
<name>A0A0G1SJA6_9BACT</name>
<dbReference type="Proteomes" id="UP000034794">
    <property type="component" value="Unassembled WGS sequence"/>
</dbReference>
<gene>
    <name evidence="1" type="ORF">UX47_C0004G0055</name>
</gene>